<reference evidence="10" key="2">
    <citation type="submission" date="2021-04" db="EMBL/GenBank/DDBJ databases">
        <authorList>
            <person name="Gilroy R."/>
        </authorList>
    </citation>
    <scope>NUCLEOTIDE SEQUENCE</scope>
    <source>
        <strain evidence="10">5032</strain>
    </source>
</reference>
<dbReference type="SUPFAM" id="SSF144091">
    <property type="entry name" value="Rhomboid-like"/>
    <property type="match status" value="1"/>
</dbReference>
<keyword evidence="4" id="KW-0378">Hydrolase</keyword>
<dbReference type="InterPro" id="IPR002610">
    <property type="entry name" value="Peptidase_S54_rhomboid-like"/>
</dbReference>
<evidence type="ECO:0000256" key="4">
    <source>
        <dbReference type="ARBA" id="ARBA00022801"/>
    </source>
</evidence>
<gene>
    <name evidence="10" type="ORF">H9784_06770</name>
</gene>
<evidence type="ECO:0000256" key="5">
    <source>
        <dbReference type="ARBA" id="ARBA00022825"/>
    </source>
</evidence>
<dbReference type="AlphaFoldDB" id="A0A9D2HLN9"/>
<comment type="subcellular location">
    <subcellularLocation>
        <location evidence="1">Membrane</location>
        <topology evidence="1">Multi-pass membrane protein</topology>
    </subcellularLocation>
</comment>
<sequence>MARLPSSPPSPRLCRIRRFRLRRRPSILPPYWCRLTPPSGFDTLLHKREWELVFSARGIPYRFDKFAGREHLYVPPLLADVALHELQAVAREQRRPPEAPPPPPQPHAGWAALLPLFLVIWHGWREGWWPCPILRPSPADWCDLGGLSSVRIAEHGEWYRVVTALTLHNDTPHLWGNVLFTLIFLPILARTIGVGRALWLCLLGGSLGNLLDYLFRTHAFASVGFSTAFFAVIGINYGMYTIQKGKKSLITLGAGLGILAMLGTGNEDVDYLAHCCGFGVGFLLGLMEGRQRRNPSKYALPQWLFAGLAALLLLLAWWMAFGGVLVLAA</sequence>
<keyword evidence="3 8" id="KW-0812">Transmembrane</keyword>
<evidence type="ECO:0000256" key="1">
    <source>
        <dbReference type="ARBA" id="ARBA00004141"/>
    </source>
</evidence>
<dbReference type="GO" id="GO:0006508">
    <property type="term" value="P:proteolysis"/>
    <property type="evidence" value="ECO:0007669"/>
    <property type="project" value="UniProtKB-KW"/>
</dbReference>
<feature type="transmembrane region" description="Helical" evidence="8">
    <location>
        <begin position="299"/>
        <end position="320"/>
    </location>
</feature>
<evidence type="ECO:0000256" key="6">
    <source>
        <dbReference type="ARBA" id="ARBA00022989"/>
    </source>
</evidence>
<feature type="transmembrane region" description="Helical" evidence="8">
    <location>
        <begin position="249"/>
        <end position="265"/>
    </location>
</feature>
<evidence type="ECO:0000313" key="11">
    <source>
        <dbReference type="Proteomes" id="UP000823821"/>
    </source>
</evidence>
<organism evidence="10 11">
    <name type="scientific">Candidatus Desulfovibrio intestinavium</name>
    <dbReference type="NCBI Taxonomy" id="2838534"/>
    <lineage>
        <taxon>Bacteria</taxon>
        <taxon>Pseudomonadati</taxon>
        <taxon>Thermodesulfobacteriota</taxon>
        <taxon>Desulfovibrionia</taxon>
        <taxon>Desulfovibrionales</taxon>
        <taxon>Desulfovibrionaceae</taxon>
        <taxon>Desulfovibrio</taxon>
    </lineage>
</organism>
<name>A0A9D2HLN9_9BACT</name>
<dbReference type="Proteomes" id="UP000823821">
    <property type="component" value="Unassembled WGS sequence"/>
</dbReference>
<dbReference type="EMBL" id="DWZD01000040">
    <property type="protein sequence ID" value="HJA79251.1"/>
    <property type="molecule type" value="Genomic_DNA"/>
</dbReference>
<dbReference type="PANTHER" id="PTHR22936:SF69">
    <property type="entry name" value="RHOMBOID-LIKE PROTEIN"/>
    <property type="match status" value="1"/>
</dbReference>
<evidence type="ECO:0000256" key="8">
    <source>
        <dbReference type="SAM" id="Phobius"/>
    </source>
</evidence>
<dbReference type="Gene3D" id="1.20.1540.10">
    <property type="entry name" value="Rhomboid-like"/>
    <property type="match status" value="1"/>
</dbReference>
<protein>
    <submittedName>
        <fullName evidence="10">Rhomboid family intramembrane serine protease</fullName>
    </submittedName>
</protein>
<evidence type="ECO:0000259" key="9">
    <source>
        <dbReference type="Pfam" id="PF01694"/>
    </source>
</evidence>
<feature type="transmembrane region" description="Helical" evidence="8">
    <location>
        <begin position="271"/>
        <end position="287"/>
    </location>
</feature>
<dbReference type="GO" id="GO:0004252">
    <property type="term" value="F:serine-type endopeptidase activity"/>
    <property type="evidence" value="ECO:0007669"/>
    <property type="project" value="InterPro"/>
</dbReference>
<keyword evidence="7 8" id="KW-0472">Membrane</keyword>
<evidence type="ECO:0000313" key="10">
    <source>
        <dbReference type="EMBL" id="HJA79251.1"/>
    </source>
</evidence>
<evidence type="ECO:0000256" key="3">
    <source>
        <dbReference type="ARBA" id="ARBA00022692"/>
    </source>
</evidence>
<feature type="transmembrane region" description="Helical" evidence="8">
    <location>
        <begin position="178"/>
        <end position="199"/>
    </location>
</feature>
<dbReference type="Pfam" id="PF01694">
    <property type="entry name" value="Rhomboid"/>
    <property type="match status" value="1"/>
</dbReference>
<accession>A0A9D2HLN9</accession>
<dbReference type="GO" id="GO:0016020">
    <property type="term" value="C:membrane"/>
    <property type="evidence" value="ECO:0007669"/>
    <property type="project" value="UniProtKB-SubCell"/>
</dbReference>
<feature type="domain" description="Peptidase S54 rhomboid" evidence="9">
    <location>
        <begin position="156"/>
        <end position="288"/>
    </location>
</feature>
<keyword evidence="2 10" id="KW-0645">Protease</keyword>
<proteinExistence type="predicted"/>
<evidence type="ECO:0000256" key="7">
    <source>
        <dbReference type="ARBA" id="ARBA00023136"/>
    </source>
</evidence>
<keyword evidence="5" id="KW-0720">Serine protease</keyword>
<dbReference type="InterPro" id="IPR022764">
    <property type="entry name" value="Peptidase_S54_rhomboid_dom"/>
</dbReference>
<keyword evidence="6 8" id="KW-1133">Transmembrane helix</keyword>
<evidence type="ECO:0000256" key="2">
    <source>
        <dbReference type="ARBA" id="ARBA00022670"/>
    </source>
</evidence>
<feature type="transmembrane region" description="Helical" evidence="8">
    <location>
        <begin position="219"/>
        <end position="237"/>
    </location>
</feature>
<dbReference type="PANTHER" id="PTHR22936">
    <property type="entry name" value="RHOMBOID-RELATED"/>
    <property type="match status" value="1"/>
</dbReference>
<dbReference type="InterPro" id="IPR035952">
    <property type="entry name" value="Rhomboid-like_sf"/>
</dbReference>
<reference evidence="10" key="1">
    <citation type="journal article" date="2021" name="PeerJ">
        <title>Extensive microbial diversity within the chicken gut microbiome revealed by metagenomics and culture.</title>
        <authorList>
            <person name="Gilroy R."/>
            <person name="Ravi A."/>
            <person name="Getino M."/>
            <person name="Pursley I."/>
            <person name="Horton D.L."/>
            <person name="Alikhan N.F."/>
            <person name="Baker D."/>
            <person name="Gharbi K."/>
            <person name="Hall N."/>
            <person name="Watson M."/>
            <person name="Adriaenssens E.M."/>
            <person name="Foster-Nyarko E."/>
            <person name="Jarju S."/>
            <person name="Secka A."/>
            <person name="Antonio M."/>
            <person name="Oren A."/>
            <person name="Chaudhuri R.R."/>
            <person name="La Ragione R."/>
            <person name="Hildebrand F."/>
            <person name="Pallen M.J."/>
        </authorList>
    </citation>
    <scope>NUCLEOTIDE SEQUENCE</scope>
    <source>
        <strain evidence="10">5032</strain>
    </source>
</reference>
<comment type="caution">
    <text evidence="10">The sequence shown here is derived from an EMBL/GenBank/DDBJ whole genome shotgun (WGS) entry which is preliminary data.</text>
</comment>